<feature type="signal peptide" evidence="1">
    <location>
        <begin position="1"/>
        <end position="20"/>
    </location>
</feature>
<evidence type="ECO:0008006" key="4">
    <source>
        <dbReference type="Google" id="ProtNLM"/>
    </source>
</evidence>
<accession>A0A3P7W841</accession>
<sequence>MWLLVLPAVWLLVRIQLQVAQLPELHLLCQPALLLHSTAAMPVDTALMLLDHIAGKLQPQQRMHSDQ</sequence>
<evidence type="ECO:0000256" key="1">
    <source>
        <dbReference type="SAM" id="SignalP"/>
    </source>
</evidence>
<proteinExistence type="predicted"/>
<reference evidence="2 3" key="1">
    <citation type="submission" date="2018-11" db="EMBL/GenBank/DDBJ databases">
        <authorList>
            <consortium name="Pathogen Informatics"/>
        </authorList>
    </citation>
    <scope>NUCLEOTIDE SEQUENCE [LARGE SCALE GENOMIC DNA]</scope>
</reference>
<name>A0A3P7W841_9BILA</name>
<evidence type="ECO:0000313" key="2">
    <source>
        <dbReference type="EMBL" id="VDO13678.1"/>
    </source>
</evidence>
<gene>
    <name evidence="2" type="ORF">BTMF_LOCUS2934</name>
</gene>
<keyword evidence="3" id="KW-1185">Reference proteome</keyword>
<evidence type="ECO:0000313" key="3">
    <source>
        <dbReference type="Proteomes" id="UP000280834"/>
    </source>
</evidence>
<feature type="chain" id="PRO_5018220365" description="Secreted protein" evidence="1">
    <location>
        <begin position="21"/>
        <end position="67"/>
    </location>
</feature>
<keyword evidence="1" id="KW-0732">Signal</keyword>
<protein>
    <recommendedName>
        <fullName evidence="4">Secreted protein</fullName>
    </recommendedName>
</protein>
<dbReference type="Proteomes" id="UP000280834">
    <property type="component" value="Unassembled WGS sequence"/>
</dbReference>
<organism evidence="2 3">
    <name type="scientific">Brugia timori</name>
    <dbReference type="NCBI Taxonomy" id="42155"/>
    <lineage>
        <taxon>Eukaryota</taxon>
        <taxon>Metazoa</taxon>
        <taxon>Ecdysozoa</taxon>
        <taxon>Nematoda</taxon>
        <taxon>Chromadorea</taxon>
        <taxon>Rhabditida</taxon>
        <taxon>Spirurina</taxon>
        <taxon>Spiruromorpha</taxon>
        <taxon>Filarioidea</taxon>
        <taxon>Onchocercidae</taxon>
        <taxon>Brugia</taxon>
    </lineage>
</organism>
<dbReference type="EMBL" id="UZAG01002554">
    <property type="protein sequence ID" value="VDO13678.1"/>
    <property type="molecule type" value="Genomic_DNA"/>
</dbReference>
<dbReference type="AlphaFoldDB" id="A0A3P7W841"/>